<name>A0A0A7KDW5_9DEIO</name>
<protein>
    <submittedName>
        <fullName evidence="1">Uncharacterized protein</fullName>
    </submittedName>
</protein>
<organism evidence="1 2">
    <name type="scientific">Deinococcus radiopugnans</name>
    <dbReference type="NCBI Taxonomy" id="57497"/>
    <lineage>
        <taxon>Bacteria</taxon>
        <taxon>Thermotogati</taxon>
        <taxon>Deinococcota</taxon>
        <taxon>Deinococci</taxon>
        <taxon>Deinococcales</taxon>
        <taxon>Deinococcaceae</taxon>
        <taxon>Deinococcus</taxon>
    </lineage>
</organism>
<dbReference type="Proteomes" id="UP000030634">
    <property type="component" value="Chromosome"/>
</dbReference>
<reference evidence="2" key="1">
    <citation type="submission" date="2014-11" db="EMBL/GenBank/DDBJ databases">
        <title>Hymenobacter sp. DG25B genome submission.</title>
        <authorList>
            <person name="Jung H.-Y."/>
            <person name="Kim M.K."/>
            <person name="Srinivasan S."/>
            <person name="Lim S."/>
        </authorList>
    </citation>
    <scope>NUCLEOTIDE SEQUENCE [LARGE SCALE GENOMIC DNA]</scope>
    <source>
        <strain evidence="2">DY59</strain>
    </source>
</reference>
<dbReference type="AlphaFoldDB" id="A0A0A7KDW5"/>
<accession>A0A0A7KDW5</accession>
<dbReference type="RefSeq" id="WP_039682194.1">
    <property type="nucleotide sequence ID" value="NZ_CP010028.1"/>
</dbReference>
<gene>
    <name evidence="1" type="ORF">QR90_03230</name>
</gene>
<sequence length="116" mass="12958">MFDLFYSLTVLAVLVSSVAIFNFQADFYTYDFRDDELVIVWFGLELRKIASWRIRAVETVAFRLGVVSALKGASSQTRPTNIVAITLKDNLVIAVTPRNVPEFCARVAASIPRRAG</sequence>
<proteinExistence type="predicted"/>
<dbReference type="EMBL" id="CP010028">
    <property type="protein sequence ID" value="AIZ44326.1"/>
    <property type="molecule type" value="Genomic_DNA"/>
</dbReference>
<dbReference type="KEGG" id="dsw:QR90_03230"/>
<evidence type="ECO:0000313" key="2">
    <source>
        <dbReference type="Proteomes" id="UP000030634"/>
    </source>
</evidence>
<dbReference type="HOGENOM" id="CLU_2092804_0_0_0"/>
<evidence type="ECO:0000313" key="1">
    <source>
        <dbReference type="EMBL" id="AIZ44326.1"/>
    </source>
</evidence>